<gene>
    <name evidence="4" type="ORF">O4J56_00500</name>
</gene>
<feature type="region of interest" description="Disordered" evidence="2">
    <location>
        <begin position="413"/>
        <end position="432"/>
    </location>
</feature>
<proteinExistence type="predicted"/>
<name>A0ABT4TWL7_9ACTN</name>
<keyword evidence="5" id="KW-1185">Reference proteome</keyword>
<dbReference type="Proteomes" id="UP001527866">
    <property type="component" value="Unassembled WGS sequence"/>
</dbReference>
<protein>
    <submittedName>
        <fullName evidence="4">FAD-dependent oxidoreductase</fullName>
    </submittedName>
</protein>
<dbReference type="EMBL" id="JAQFWQ010000001">
    <property type="protein sequence ID" value="MDA2809108.1"/>
    <property type="molecule type" value="Genomic_DNA"/>
</dbReference>
<comment type="caution">
    <text evidence="4">The sequence shown here is derived from an EMBL/GenBank/DDBJ whole genome shotgun (WGS) entry which is preliminary data.</text>
</comment>
<feature type="domain" description="FAD-binding" evidence="3">
    <location>
        <begin position="9"/>
        <end position="341"/>
    </location>
</feature>
<reference evidence="4 5" key="1">
    <citation type="submission" date="2023-01" db="EMBL/GenBank/DDBJ databases">
        <title>Draft genome sequence of Nocardiopsis sp. RSe5-2 isolated from halophytes.</title>
        <authorList>
            <person name="Duangmal K."/>
            <person name="Chantavorakit T."/>
        </authorList>
    </citation>
    <scope>NUCLEOTIDE SEQUENCE [LARGE SCALE GENOMIC DNA]</scope>
    <source>
        <strain evidence="4 5">RSe5-2</strain>
    </source>
</reference>
<evidence type="ECO:0000313" key="5">
    <source>
        <dbReference type="Proteomes" id="UP001527866"/>
    </source>
</evidence>
<dbReference type="SUPFAM" id="SSF51905">
    <property type="entry name" value="FAD/NAD(P)-binding domain"/>
    <property type="match status" value="1"/>
</dbReference>
<dbReference type="InterPro" id="IPR036188">
    <property type="entry name" value="FAD/NAD-bd_sf"/>
</dbReference>
<evidence type="ECO:0000259" key="3">
    <source>
        <dbReference type="Pfam" id="PF01494"/>
    </source>
</evidence>
<dbReference type="RefSeq" id="WP_270683018.1">
    <property type="nucleotide sequence ID" value="NZ_JAQFWQ010000001.1"/>
</dbReference>
<dbReference type="PANTHER" id="PTHR43476:SF5">
    <property type="entry name" value="FAD-DEPENDENT MONOOXYGENASE"/>
    <property type="match status" value="1"/>
</dbReference>
<dbReference type="PANTHER" id="PTHR43476">
    <property type="entry name" value="3-(3-HYDROXY-PHENYL)PROPIONATE/3-HYDROXYCINNAMIC ACID HYDROXYLASE"/>
    <property type="match status" value="1"/>
</dbReference>
<dbReference type="Gene3D" id="3.50.50.60">
    <property type="entry name" value="FAD/NAD(P)-binding domain"/>
    <property type="match status" value="2"/>
</dbReference>
<evidence type="ECO:0000313" key="4">
    <source>
        <dbReference type="EMBL" id="MDA2809108.1"/>
    </source>
</evidence>
<sequence length="432" mass="46922">MGSITKTSTTCVIAGGGPAGTVLGLLLARSGIDVAVLEKHPDFLRDFRGDTVHASTLALLDELGLGERFAALPHRREPHLRMHFDEGSVTVAFDRLPGRHRHIALVPQWDLLTLLADAADASPHFHLARSAEVTGLIRRDDGRVCGVRYLDRDTGDTHELRAALVVGTDGRHSTVRRLLGAAPRSGAAPHDCLYLRLPRADGDPEGSRLHFGSSGGVVMIDRGDYWQIALIIGKGEAEAALAQDAAWIRRALARSVPGLKERAATVRAEDVAVLQVRIDRLRRWWAPGVLLIGDAAHAMSPIAGVGINLAVQDAVAAARILVPALRRGEARPRDLARVQRRRWWPTVLTQAAQKQAEKRVVPSGSVGARRDLPPLRTPQPIRTLNRWKGFPHLMGRLVGIGLRPEHLTGPLAPLRVAAPDPERGPFTPPRRG</sequence>
<dbReference type="Pfam" id="PF01494">
    <property type="entry name" value="FAD_binding_3"/>
    <property type="match status" value="1"/>
</dbReference>
<evidence type="ECO:0000256" key="2">
    <source>
        <dbReference type="SAM" id="MobiDB-lite"/>
    </source>
</evidence>
<dbReference type="InterPro" id="IPR050631">
    <property type="entry name" value="PheA/TfdB_FAD_monoxygenase"/>
</dbReference>
<accession>A0ABT4TWL7</accession>
<keyword evidence="1" id="KW-0560">Oxidoreductase</keyword>
<evidence type="ECO:0000256" key="1">
    <source>
        <dbReference type="ARBA" id="ARBA00023002"/>
    </source>
</evidence>
<dbReference type="PRINTS" id="PR00420">
    <property type="entry name" value="RNGMNOXGNASE"/>
</dbReference>
<dbReference type="InterPro" id="IPR002938">
    <property type="entry name" value="FAD-bd"/>
</dbReference>
<organism evidence="4 5">
    <name type="scientific">Nocardiopsis endophytica</name>
    <dbReference type="NCBI Taxonomy" id="3018445"/>
    <lineage>
        <taxon>Bacteria</taxon>
        <taxon>Bacillati</taxon>
        <taxon>Actinomycetota</taxon>
        <taxon>Actinomycetes</taxon>
        <taxon>Streptosporangiales</taxon>
        <taxon>Nocardiopsidaceae</taxon>
        <taxon>Nocardiopsis</taxon>
    </lineage>
</organism>